<evidence type="ECO:0000256" key="1">
    <source>
        <dbReference type="SAM" id="Coils"/>
    </source>
</evidence>
<dbReference type="RefSeq" id="WP_169604833.1">
    <property type="nucleotide sequence ID" value="NZ_CP051481.1"/>
</dbReference>
<evidence type="ECO:0000313" key="3">
    <source>
        <dbReference type="Proteomes" id="UP000501060"/>
    </source>
</evidence>
<dbReference type="Proteomes" id="UP000501060">
    <property type="component" value="Chromosome"/>
</dbReference>
<accession>A0A858U2Y8</accession>
<sequence>MSLLSLTAVSASAAAASVFWVFPNYFKIDDLIKQAQELAKQDKTKAADLQAKIDAAQAEINKLTDQSDKDQYAPAIDELIDVKNAIEKLEAVENAAPAELQTAIEAAQQALTSVDEDTADNQTKAQLQARIDALNLTDEELINKAREILKQAESTHQNGETSSVLPNVKEWIDLLPEGEEKESLKEELQKAKANDLLITTEIFSKSDEIITKEEIQEKLDTALSEINKLKSQKDKDVYSERIKVVKSAIKIIEFTDNLESELNTQNDPLDEWNSIIENQNWDEDFPNNTFFWIGKALYGEEDYQMADENEKLNYDYLSYNDLKDHSKENYINLFTNQYLKAQSLFKQWLKKTSDNLLENLKNKIEKINFETEYNKEWYQLHSQLKEEYYATLAQYYYHFESFKTLEFLKNIPEQVGFNTNNIDDNGFQKIKENIQKSSKYKQILNEWDKGLIIIKMNIKK</sequence>
<keyword evidence="3" id="KW-1185">Reference proteome</keyword>
<name>A0A858U2Y8_9MOLU</name>
<dbReference type="KEGG" id="mphe:HGG69_00335"/>
<proteinExistence type="predicted"/>
<evidence type="ECO:0000313" key="2">
    <source>
        <dbReference type="EMBL" id="QJG66782.1"/>
    </source>
</evidence>
<reference evidence="2 3" key="1">
    <citation type="submission" date="2020-04" db="EMBL/GenBank/DDBJ databases">
        <title>Novel Mycoplasma species detected in Phocoena phocoena (harbor porpoise) from the USA.</title>
        <authorList>
            <person name="Volokhov D.V."/>
        </authorList>
    </citation>
    <scope>NUCLEOTIDE SEQUENCE [LARGE SCALE GENOMIC DNA]</scope>
    <source>
        <strain evidence="2 3">Phocoena C-264-GEN</strain>
    </source>
</reference>
<organism evidence="2 3">
    <name type="scientific">Mycoplasma phocoenae</name>
    <dbReference type="NCBI Taxonomy" id="754517"/>
    <lineage>
        <taxon>Bacteria</taxon>
        <taxon>Bacillati</taxon>
        <taxon>Mycoplasmatota</taxon>
        <taxon>Mollicutes</taxon>
        <taxon>Mycoplasmataceae</taxon>
        <taxon>Mycoplasma</taxon>
    </lineage>
</organism>
<gene>
    <name evidence="2" type="ORF">HGG69_00335</name>
</gene>
<feature type="coiled-coil region" evidence="1">
    <location>
        <begin position="32"/>
        <end position="66"/>
    </location>
</feature>
<dbReference type="EMBL" id="CP051481">
    <property type="protein sequence ID" value="QJG66782.1"/>
    <property type="molecule type" value="Genomic_DNA"/>
</dbReference>
<keyword evidence="1" id="KW-0175">Coiled coil</keyword>
<dbReference type="AlphaFoldDB" id="A0A858U2Y8"/>
<protein>
    <submittedName>
        <fullName evidence="2">Uncharacterized protein</fullName>
    </submittedName>
</protein>